<feature type="transmembrane region" description="Helical" evidence="5">
    <location>
        <begin position="81"/>
        <end position="103"/>
    </location>
</feature>
<dbReference type="EMBL" id="DTGT01000333">
    <property type="protein sequence ID" value="HGH61677.1"/>
    <property type="molecule type" value="Genomic_DNA"/>
</dbReference>
<evidence type="ECO:0000256" key="4">
    <source>
        <dbReference type="ARBA" id="ARBA00023136"/>
    </source>
</evidence>
<feature type="transmembrane region" description="Helical" evidence="5">
    <location>
        <begin position="192"/>
        <end position="219"/>
    </location>
</feature>
<evidence type="ECO:0000256" key="5">
    <source>
        <dbReference type="RuleBase" id="RU363041"/>
    </source>
</evidence>
<comment type="caution">
    <text evidence="6">The sequence shown here is derived from an EMBL/GenBank/DDBJ whole genome shotgun (WGS) entry which is preliminary data.</text>
</comment>
<name>A0A7C4EY50_9BACT</name>
<accession>A0A7C4EY50</accession>
<dbReference type="AlphaFoldDB" id="A0A7C4EY50"/>
<dbReference type="Pfam" id="PF01925">
    <property type="entry name" value="TauE"/>
    <property type="match status" value="1"/>
</dbReference>
<evidence type="ECO:0000256" key="1">
    <source>
        <dbReference type="ARBA" id="ARBA00004141"/>
    </source>
</evidence>
<dbReference type="PANTHER" id="PTHR43483">
    <property type="entry name" value="MEMBRANE TRANSPORTER PROTEIN HI_0806-RELATED"/>
    <property type="match status" value="1"/>
</dbReference>
<feature type="transmembrane region" description="Helical" evidence="5">
    <location>
        <begin position="12"/>
        <end position="38"/>
    </location>
</feature>
<protein>
    <recommendedName>
        <fullName evidence="5">Probable membrane transporter protein</fullName>
    </recommendedName>
</protein>
<feature type="transmembrane region" description="Helical" evidence="5">
    <location>
        <begin position="290"/>
        <end position="312"/>
    </location>
</feature>
<evidence type="ECO:0000256" key="2">
    <source>
        <dbReference type="ARBA" id="ARBA00022692"/>
    </source>
</evidence>
<dbReference type="PANTHER" id="PTHR43483:SF3">
    <property type="entry name" value="MEMBRANE TRANSPORTER PROTEIN HI_0806-RELATED"/>
    <property type="match status" value="1"/>
</dbReference>
<evidence type="ECO:0000256" key="3">
    <source>
        <dbReference type="ARBA" id="ARBA00022989"/>
    </source>
</evidence>
<keyword evidence="3 5" id="KW-1133">Transmembrane helix</keyword>
<organism evidence="6">
    <name type="scientific">Desulfomonile tiedjei</name>
    <dbReference type="NCBI Taxonomy" id="2358"/>
    <lineage>
        <taxon>Bacteria</taxon>
        <taxon>Pseudomonadati</taxon>
        <taxon>Thermodesulfobacteriota</taxon>
        <taxon>Desulfomonilia</taxon>
        <taxon>Desulfomonilales</taxon>
        <taxon>Desulfomonilaceae</taxon>
        <taxon>Desulfomonile</taxon>
    </lineage>
</organism>
<reference evidence="6" key="1">
    <citation type="journal article" date="2020" name="mSystems">
        <title>Genome- and Community-Level Interaction Insights into Carbon Utilization and Element Cycling Functions of Hydrothermarchaeota in Hydrothermal Sediment.</title>
        <authorList>
            <person name="Zhou Z."/>
            <person name="Liu Y."/>
            <person name="Xu W."/>
            <person name="Pan J."/>
            <person name="Luo Z.H."/>
            <person name="Li M."/>
        </authorList>
    </citation>
    <scope>NUCLEOTIDE SEQUENCE [LARGE SCALE GENOMIC DNA]</scope>
    <source>
        <strain evidence="6">SpSt-769</strain>
    </source>
</reference>
<comment type="similarity">
    <text evidence="5">Belongs to the 4-toluene sulfonate uptake permease (TSUP) (TC 2.A.102) family.</text>
</comment>
<keyword evidence="2 5" id="KW-0812">Transmembrane</keyword>
<dbReference type="InterPro" id="IPR002781">
    <property type="entry name" value="TM_pro_TauE-like"/>
</dbReference>
<dbReference type="GO" id="GO:0005886">
    <property type="term" value="C:plasma membrane"/>
    <property type="evidence" value="ECO:0007669"/>
    <property type="project" value="UniProtKB-SubCell"/>
</dbReference>
<sequence>MYFPVSGVECPIWLPPLVGLVISSFTSIGGLSGAFLILPFQVSVLGFTAPSVTPTNLVFNVVGIPSGVYRYFKEGRMNWPLAWNIIIGTIPGLIFGLFIRVWYLPDPRAFKLFVGCVLVYIGGRMLRQIITERGRHTAEKAAEQKMRQQIKEAGKGQVVEPGKSAIRTVSWSLRYTEYEFFGERFRFHTTGLFALSLVVGLIGGVYGIGGGAIIAPFIVSFFGLPIHTVAGAALMGTCVTSVGGVIFYEVIGPYVARAGEAVRPDWLLGLLFGIGGIGGMYMGATLQKYISAGIIRPGLAVVISVLGVRYVVGFFM</sequence>
<feature type="transmembrane region" description="Helical" evidence="5">
    <location>
        <begin position="44"/>
        <end position="69"/>
    </location>
</feature>
<proteinExistence type="inferred from homology"/>
<gene>
    <name evidence="6" type="ORF">ENV54_10305</name>
</gene>
<feature type="transmembrane region" description="Helical" evidence="5">
    <location>
        <begin position="231"/>
        <end position="254"/>
    </location>
</feature>
<keyword evidence="5" id="KW-1003">Cell membrane</keyword>
<evidence type="ECO:0000313" key="6">
    <source>
        <dbReference type="EMBL" id="HGH61677.1"/>
    </source>
</evidence>
<feature type="transmembrane region" description="Helical" evidence="5">
    <location>
        <begin position="266"/>
        <end position="284"/>
    </location>
</feature>
<keyword evidence="4 5" id="KW-0472">Membrane</keyword>
<comment type="subcellular location">
    <subcellularLocation>
        <location evidence="5">Cell membrane</location>
        <topology evidence="5">Multi-pass membrane protein</topology>
    </subcellularLocation>
    <subcellularLocation>
        <location evidence="1">Membrane</location>
        <topology evidence="1">Multi-pass membrane protein</topology>
    </subcellularLocation>
</comment>